<dbReference type="InterPro" id="IPR029058">
    <property type="entry name" value="AB_hydrolase_fold"/>
</dbReference>
<dbReference type="Proteomes" id="UP000037122">
    <property type="component" value="Unassembled WGS sequence"/>
</dbReference>
<evidence type="ECO:0000313" key="3">
    <source>
        <dbReference type="EMBL" id="KND99894.1"/>
    </source>
</evidence>
<dbReference type="GO" id="GO:0005743">
    <property type="term" value="C:mitochondrial inner membrane"/>
    <property type="evidence" value="ECO:0007669"/>
    <property type="project" value="TreeGrafter"/>
</dbReference>
<dbReference type="AlphaFoldDB" id="A0A0L0P0T5"/>
<organism evidence="3 4">
    <name type="scientific">Candidozyma auris</name>
    <name type="common">Yeast</name>
    <name type="synonym">Candida auris</name>
    <dbReference type="NCBI Taxonomy" id="498019"/>
    <lineage>
        <taxon>Eukaryota</taxon>
        <taxon>Fungi</taxon>
        <taxon>Dikarya</taxon>
        <taxon>Ascomycota</taxon>
        <taxon>Saccharomycotina</taxon>
        <taxon>Pichiomycetes</taxon>
        <taxon>Metschnikowiaceae</taxon>
        <taxon>Candidozyma</taxon>
    </lineage>
</organism>
<dbReference type="PANTHER" id="PTHR42886">
    <property type="entry name" value="RE40534P-RELATED"/>
    <property type="match status" value="1"/>
</dbReference>
<dbReference type="GO" id="GO:0042171">
    <property type="term" value="F:lysophosphatidic acid acyltransferase activity"/>
    <property type="evidence" value="ECO:0007669"/>
    <property type="project" value="TreeGrafter"/>
</dbReference>
<evidence type="ECO:0000259" key="2">
    <source>
        <dbReference type="Pfam" id="PF00561"/>
    </source>
</evidence>
<dbReference type="GO" id="GO:0035965">
    <property type="term" value="P:cardiolipin acyl-chain remodeling"/>
    <property type="evidence" value="ECO:0007669"/>
    <property type="project" value="TreeGrafter"/>
</dbReference>
<gene>
    <name evidence="3" type="ORF">QG37_03321</name>
</gene>
<dbReference type="EMBL" id="LGST01000021">
    <property type="protein sequence ID" value="KND99894.1"/>
    <property type="molecule type" value="Genomic_DNA"/>
</dbReference>
<sequence>MLSKVLLYSLHQLNAPKRCFTTSTSNVWLLLQKAKLPRTVAKSKTKTRKNFNRPTHPTSVPLSKIFSSLFPLSLRELLKDYAHRKNPMKFQHELLRTLPFYPKADSSGRQGRIIKTNLLSGHFINEFAIYPTSFNGKLPEEQDELYRTSCHLVMVHGYGGGLGFWLKNFDEISVLSNWVIHSIDLLGYGCSSRPPFKLEEDNIHGVDKWFHESFREWFEIRGLNERPQQNLVLAHSMGAYLMGTYGIKVDPNFCRKLLMVSPGAIIKHRKQVAVPAYFARLWERNISPFTLVRNTGPIGSKLVSMWSHRRFADLPKEEAALLHKYAYGIFGSPGSGEYMLNYLLAPGADARHPLIERGIHKLGCKLLWWYGADDWMDMQGGVLCSNIINRYTGDPNRSTVESIPNAGHHLYLDNAHIFNKKLLDEMRHFKAP</sequence>
<dbReference type="GO" id="GO:0006654">
    <property type="term" value="P:phosphatidic acid biosynthetic process"/>
    <property type="evidence" value="ECO:0007669"/>
    <property type="project" value="TreeGrafter"/>
</dbReference>
<dbReference type="PANTHER" id="PTHR42886:SF29">
    <property type="entry name" value="PUMMELIG, ISOFORM A"/>
    <property type="match status" value="1"/>
</dbReference>
<dbReference type="VEuPathDB" id="FungiDB:CJJ07_003903"/>
<feature type="domain" description="AB hydrolase-1" evidence="2">
    <location>
        <begin position="151"/>
        <end position="415"/>
    </location>
</feature>
<dbReference type="VEuPathDB" id="FungiDB:CJI96_0004361"/>
<dbReference type="Gene3D" id="3.40.50.1820">
    <property type="entry name" value="alpha/beta hydrolase"/>
    <property type="match status" value="1"/>
</dbReference>
<dbReference type="VEuPathDB" id="FungiDB:CJJ09_002482"/>
<dbReference type="VEuPathDB" id="FungiDB:QG37_03321"/>
<evidence type="ECO:0000256" key="1">
    <source>
        <dbReference type="ARBA" id="ARBA00038097"/>
    </source>
</evidence>
<protein>
    <recommendedName>
        <fullName evidence="2">AB hydrolase-1 domain-containing protein</fullName>
    </recommendedName>
</protein>
<comment type="similarity">
    <text evidence="1">Belongs to the peptidase S33 family. ABHD4/ABHD5 subfamily.</text>
</comment>
<accession>A0A0L0P0T5</accession>
<dbReference type="VEuPathDB" id="FungiDB:CJI97_000518"/>
<reference evidence="4" key="1">
    <citation type="journal article" date="2015" name="BMC Genomics">
        <title>Draft genome of a commonly misdiagnosed multidrug resistant pathogen Candida auris.</title>
        <authorList>
            <person name="Chatterjee S."/>
            <person name="Alampalli S.V."/>
            <person name="Nageshan R.K."/>
            <person name="Chettiar S.T."/>
            <person name="Joshi S."/>
            <person name="Tatu U.S."/>
        </authorList>
    </citation>
    <scope>NUCLEOTIDE SEQUENCE [LARGE SCALE GENOMIC DNA]</scope>
    <source>
        <strain evidence="4">6684</strain>
    </source>
</reference>
<proteinExistence type="inferred from homology"/>
<comment type="caution">
    <text evidence="3">The sequence shown here is derived from an EMBL/GenBank/DDBJ whole genome shotgun (WGS) entry which is preliminary data.</text>
</comment>
<evidence type="ECO:0000313" key="4">
    <source>
        <dbReference type="Proteomes" id="UP000037122"/>
    </source>
</evidence>
<dbReference type="InterPro" id="IPR000073">
    <property type="entry name" value="AB_hydrolase_1"/>
</dbReference>
<dbReference type="GO" id="GO:0004623">
    <property type="term" value="F:phospholipase A2 activity"/>
    <property type="evidence" value="ECO:0007669"/>
    <property type="project" value="TreeGrafter"/>
</dbReference>
<dbReference type="Pfam" id="PF00561">
    <property type="entry name" value="Abhydrolase_1"/>
    <property type="match status" value="1"/>
</dbReference>
<dbReference type="VEuPathDB" id="FungiDB:B9J08_000516"/>
<name>A0A0L0P0T5_CANAR</name>
<dbReference type="GO" id="GO:0055088">
    <property type="term" value="P:lipid homeostasis"/>
    <property type="evidence" value="ECO:0007669"/>
    <property type="project" value="TreeGrafter"/>
</dbReference>
<dbReference type="SUPFAM" id="SSF53474">
    <property type="entry name" value="alpha/beta-Hydrolases"/>
    <property type="match status" value="1"/>
</dbReference>